<sequence>MISTIVRRSASDLEQAAGRRSVTRSVTRGIRTLEREER</sequence>
<evidence type="ECO:0000256" key="1">
    <source>
        <dbReference type="SAM" id="MobiDB-lite"/>
    </source>
</evidence>
<gene>
    <name evidence="2" type="ORF">ALO50_04150</name>
</gene>
<protein>
    <submittedName>
        <fullName evidence="2">Uncharacterized protein</fullName>
    </submittedName>
</protein>
<dbReference type="AlphaFoldDB" id="A0A0P9NSJ0"/>
<reference evidence="2 3" key="1">
    <citation type="submission" date="2015-09" db="EMBL/GenBank/DDBJ databases">
        <title>Genome announcement of multiple Pseudomonas syringae strains.</title>
        <authorList>
            <person name="Thakur S."/>
            <person name="Wang P.W."/>
            <person name="Gong Y."/>
            <person name="Weir B.S."/>
            <person name="Guttman D.S."/>
        </authorList>
    </citation>
    <scope>NUCLEOTIDE SEQUENCE [LARGE SCALE GENOMIC DNA]</scope>
    <source>
        <strain evidence="2 3">ICMP17524</strain>
    </source>
</reference>
<comment type="caution">
    <text evidence="2">The sequence shown here is derived from an EMBL/GenBank/DDBJ whole genome shotgun (WGS) entry which is preliminary data.</text>
</comment>
<dbReference type="Proteomes" id="UP000050356">
    <property type="component" value="Unassembled WGS sequence"/>
</dbReference>
<dbReference type="PATRIC" id="fig|264451.4.peg.493"/>
<dbReference type="EMBL" id="LJQA01000110">
    <property type="protein sequence ID" value="KPX00200.1"/>
    <property type="molecule type" value="Genomic_DNA"/>
</dbReference>
<evidence type="ECO:0000313" key="2">
    <source>
        <dbReference type="EMBL" id="KPX00200.1"/>
    </source>
</evidence>
<accession>A0A0P9NSJ0</accession>
<name>A0A0P9NSJ0_PSESX</name>
<feature type="region of interest" description="Disordered" evidence="1">
    <location>
        <begin position="1"/>
        <end position="25"/>
    </location>
</feature>
<proteinExistence type="predicted"/>
<organism evidence="2 3">
    <name type="scientific">Pseudomonas syringae pv. cerasicola</name>
    <dbReference type="NCBI Taxonomy" id="264451"/>
    <lineage>
        <taxon>Bacteria</taxon>
        <taxon>Pseudomonadati</taxon>
        <taxon>Pseudomonadota</taxon>
        <taxon>Gammaproteobacteria</taxon>
        <taxon>Pseudomonadales</taxon>
        <taxon>Pseudomonadaceae</taxon>
        <taxon>Pseudomonas</taxon>
        <taxon>Pseudomonas syringae</taxon>
    </lineage>
</organism>
<evidence type="ECO:0000313" key="3">
    <source>
        <dbReference type="Proteomes" id="UP000050356"/>
    </source>
</evidence>